<keyword evidence="9" id="KW-1185">Reference proteome</keyword>
<dbReference type="SUPFAM" id="SSF56784">
    <property type="entry name" value="HAD-like"/>
    <property type="match status" value="1"/>
</dbReference>
<keyword evidence="6" id="KW-0119">Carbohydrate metabolism</keyword>
<accession>A0A1H9PNA1</accession>
<dbReference type="Gene3D" id="3.40.50.1000">
    <property type="entry name" value="HAD superfamily/HAD-like"/>
    <property type="match status" value="1"/>
</dbReference>
<gene>
    <name evidence="8" type="ORF">SAMN05216548_12128</name>
</gene>
<dbReference type="GO" id="GO:0005975">
    <property type="term" value="P:carbohydrate metabolic process"/>
    <property type="evidence" value="ECO:0007669"/>
    <property type="project" value="InterPro"/>
</dbReference>
<keyword evidence="5" id="KW-0378">Hydrolase</keyword>
<dbReference type="OrthoDB" id="9801899at2"/>
<evidence type="ECO:0000256" key="4">
    <source>
        <dbReference type="ARBA" id="ARBA00022723"/>
    </source>
</evidence>
<evidence type="ECO:0000313" key="9">
    <source>
        <dbReference type="Proteomes" id="UP000199647"/>
    </source>
</evidence>
<keyword evidence="3" id="KW-0963">Cytoplasm</keyword>
<dbReference type="PANTHER" id="PTHR42891:SF1">
    <property type="entry name" value="D-GLYCERO-BETA-D-MANNO-HEPTOSE-1,7-BISPHOSPHATE 7-PHOSPHATASE"/>
    <property type="match status" value="1"/>
</dbReference>
<dbReference type="Pfam" id="PF13242">
    <property type="entry name" value="Hydrolase_like"/>
    <property type="match status" value="1"/>
</dbReference>
<dbReference type="GO" id="GO:0016791">
    <property type="term" value="F:phosphatase activity"/>
    <property type="evidence" value="ECO:0007669"/>
    <property type="project" value="InterPro"/>
</dbReference>
<evidence type="ECO:0000256" key="6">
    <source>
        <dbReference type="ARBA" id="ARBA00023277"/>
    </source>
</evidence>
<evidence type="ECO:0000256" key="5">
    <source>
        <dbReference type="ARBA" id="ARBA00022801"/>
    </source>
</evidence>
<dbReference type="InterPro" id="IPR023214">
    <property type="entry name" value="HAD_sf"/>
</dbReference>
<dbReference type="InterPro" id="IPR006543">
    <property type="entry name" value="Histidinol-phos"/>
</dbReference>
<proteinExistence type="inferred from homology"/>
<evidence type="ECO:0000256" key="1">
    <source>
        <dbReference type="ARBA" id="ARBA00004496"/>
    </source>
</evidence>
<dbReference type="STRING" id="1855383.SAMN05216548_12128"/>
<comment type="similarity">
    <text evidence="2">Belongs to the GmhB family.</text>
</comment>
<evidence type="ECO:0000313" key="8">
    <source>
        <dbReference type="EMBL" id="SER49305.1"/>
    </source>
</evidence>
<dbReference type="NCBIfam" id="TIGR01656">
    <property type="entry name" value="Histidinol-ppas"/>
    <property type="match status" value="1"/>
</dbReference>
<organism evidence="8 9">
    <name type="scientific">Faunimonas pinastri</name>
    <dbReference type="NCBI Taxonomy" id="1855383"/>
    <lineage>
        <taxon>Bacteria</taxon>
        <taxon>Pseudomonadati</taxon>
        <taxon>Pseudomonadota</taxon>
        <taxon>Alphaproteobacteria</taxon>
        <taxon>Hyphomicrobiales</taxon>
        <taxon>Afifellaceae</taxon>
        <taxon>Faunimonas</taxon>
    </lineage>
</organism>
<name>A0A1H9PNA1_9HYPH</name>
<evidence type="ECO:0000256" key="2">
    <source>
        <dbReference type="ARBA" id="ARBA00005628"/>
    </source>
</evidence>
<dbReference type="InterPro" id="IPR004446">
    <property type="entry name" value="Heptose_bisP_phosphatase"/>
</dbReference>
<protein>
    <recommendedName>
        <fullName evidence="7">D,D-heptose 1,7-bisphosphate phosphatase</fullName>
    </recommendedName>
</protein>
<reference evidence="8 9" key="1">
    <citation type="submission" date="2016-10" db="EMBL/GenBank/DDBJ databases">
        <authorList>
            <person name="de Groot N.N."/>
        </authorList>
    </citation>
    <scope>NUCLEOTIDE SEQUENCE [LARGE SCALE GENOMIC DNA]</scope>
    <source>
        <strain evidence="8 9">A52C2</strain>
    </source>
</reference>
<dbReference type="AlphaFoldDB" id="A0A1H9PNA1"/>
<evidence type="ECO:0000256" key="3">
    <source>
        <dbReference type="ARBA" id="ARBA00022490"/>
    </source>
</evidence>
<dbReference type="PANTHER" id="PTHR42891">
    <property type="entry name" value="D-GLYCERO-BETA-D-MANNO-HEPTOSE-1,7-BISPHOSPHATE 7-PHOSPHATASE"/>
    <property type="match status" value="1"/>
</dbReference>
<keyword evidence="4" id="KW-0479">Metal-binding</keyword>
<dbReference type="RefSeq" id="WP_092499535.1">
    <property type="nucleotide sequence ID" value="NZ_FOFG01000021.1"/>
</dbReference>
<comment type="subcellular location">
    <subcellularLocation>
        <location evidence="1">Cytoplasm</location>
    </subcellularLocation>
</comment>
<dbReference type="InterPro" id="IPR006549">
    <property type="entry name" value="HAD-SF_hydro_IIIA"/>
</dbReference>
<evidence type="ECO:0000256" key="7">
    <source>
        <dbReference type="ARBA" id="ARBA00031828"/>
    </source>
</evidence>
<sequence>MNAFPVNIRLGQRADVLLSERPPAPALFLDRDGVINIDRNYVGRVEDVELVPGAAAAIAACNQAGVLVVVVSNQSGVARRYFGWDAVVAVEERIAELLALEGAWIDLLISAGVGPEDEAGSSFRKPSPGMLKLAARIAPIDIHRSWIVGDKESDLQAGAAAGLRGGFLVGEAARPEPHQRPAQASSSFEAFFAADLSEAADRLREYLTPPSTAA</sequence>
<dbReference type="NCBIfam" id="TIGR01662">
    <property type="entry name" value="HAD-SF-IIIA"/>
    <property type="match status" value="1"/>
</dbReference>
<dbReference type="GO" id="GO:0005737">
    <property type="term" value="C:cytoplasm"/>
    <property type="evidence" value="ECO:0007669"/>
    <property type="project" value="UniProtKB-SubCell"/>
</dbReference>
<dbReference type="GO" id="GO:0046872">
    <property type="term" value="F:metal ion binding"/>
    <property type="evidence" value="ECO:0007669"/>
    <property type="project" value="UniProtKB-KW"/>
</dbReference>
<dbReference type="InterPro" id="IPR036412">
    <property type="entry name" value="HAD-like_sf"/>
</dbReference>
<dbReference type="EMBL" id="FOFG01000021">
    <property type="protein sequence ID" value="SER49305.1"/>
    <property type="molecule type" value="Genomic_DNA"/>
</dbReference>
<dbReference type="Proteomes" id="UP000199647">
    <property type="component" value="Unassembled WGS sequence"/>
</dbReference>